<dbReference type="RefSeq" id="WP_026390689.1">
    <property type="nucleotide sequence ID" value="NZ_LR215048.1"/>
</dbReference>
<name>A0A449BE45_HAPAX</name>
<dbReference type="EMBL" id="LR215048">
    <property type="protein sequence ID" value="VEU80580.1"/>
    <property type="molecule type" value="Genomic_DNA"/>
</dbReference>
<protein>
    <submittedName>
        <fullName evidence="1">Uncharacterized protein</fullName>
    </submittedName>
</protein>
<proteinExistence type="predicted"/>
<reference evidence="1 2" key="1">
    <citation type="submission" date="2019-01" db="EMBL/GenBank/DDBJ databases">
        <authorList>
            <consortium name="Pathogen Informatics"/>
        </authorList>
    </citation>
    <scope>NUCLEOTIDE SEQUENCE [LARGE SCALE GENOMIC DNA]</scope>
    <source>
        <strain evidence="1 2">NCTC10138</strain>
    </source>
</reference>
<dbReference type="KEGG" id="aaxa:NCTC10138_00957"/>
<evidence type="ECO:0000313" key="1">
    <source>
        <dbReference type="EMBL" id="VEU80580.1"/>
    </source>
</evidence>
<dbReference type="STRING" id="1278311.GCA_000428705_01216"/>
<gene>
    <name evidence="1" type="ORF">NCTC10138_00957</name>
</gene>
<dbReference type="Proteomes" id="UP000289841">
    <property type="component" value="Chromosome"/>
</dbReference>
<organism evidence="1 2">
    <name type="scientific">Haploplasma axanthum</name>
    <name type="common">Acholeplasma axanthum</name>
    <dbReference type="NCBI Taxonomy" id="29552"/>
    <lineage>
        <taxon>Bacteria</taxon>
        <taxon>Bacillati</taxon>
        <taxon>Mycoplasmatota</taxon>
        <taxon>Mollicutes</taxon>
        <taxon>Acholeplasmatales</taxon>
        <taxon>Acholeplasmataceae</taxon>
        <taxon>Haploplasma</taxon>
    </lineage>
</organism>
<sequence length="230" mass="28154">MNEENNRVLKTERVLKQIDDFYNPWNDYIDRYIVEKDREIIENKKYNEIKNKIFWKDNHKYKFSNQFPVPINGNFYKAKYLLLYSNPGTEENEIDFQMKEELIRCFNLDKERARLVIPNEQWRSWYTKELDRFYLKNKYREIDIDDFLNQFCFINLFAYPTLSNSFDFTALEIKQLMNLETTKFAKKLVEIGIKSGKEVLVMRINQGVWKIYKESKSTEYLFEKLELKIK</sequence>
<evidence type="ECO:0000313" key="2">
    <source>
        <dbReference type="Proteomes" id="UP000289841"/>
    </source>
</evidence>
<accession>A0A449BE45</accession>
<dbReference type="AlphaFoldDB" id="A0A449BE45"/>
<keyword evidence="2" id="KW-1185">Reference proteome</keyword>